<organism evidence="1 3">
    <name type="scientific">Methylobacterium oxalidis</name>
    <dbReference type="NCBI Taxonomy" id="944322"/>
    <lineage>
        <taxon>Bacteria</taxon>
        <taxon>Pseudomonadati</taxon>
        <taxon>Pseudomonadota</taxon>
        <taxon>Alphaproteobacteria</taxon>
        <taxon>Hyphomicrobiales</taxon>
        <taxon>Methylobacteriaceae</taxon>
        <taxon>Methylobacterium</taxon>
    </lineage>
</organism>
<evidence type="ECO:0000313" key="1">
    <source>
        <dbReference type="EMBL" id="GEP08038.1"/>
    </source>
</evidence>
<evidence type="ECO:0000313" key="2">
    <source>
        <dbReference type="EMBL" id="GLS66908.1"/>
    </source>
</evidence>
<evidence type="ECO:0000313" key="3">
    <source>
        <dbReference type="Proteomes" id="UP000321960"/>
    </source>
</evidence>
<dbReference type="EMBL" id="BJZU01000240">
    <property type="protein sequence ID" value="GEP08038.1"/>
    <property type="molecule type" value="Genomic_DNA"/>
</dbReference>
<comment type="caution">
    <text evidence="1">The sequence shown here is derived from an EMBL/GenBank/DDBJ whole genome shotgun (WGS) entry which is preliminary data.</text>
</comment>
<gene>
    <name evidence="2" type="ORF">GCM10007888_52910</name>
    <name evidence="1" type="ORF">MOX02_60760</name>
</gene>
<dbReference type="RefSeq" id="WP_147029412.1">
    <property type="nucleotide sequence ID" value="NZ_BJZU01000240.1"/>
</dbReference>
<reference evidence="2" key="4">
    <citation type="submission" date="2023-01" db="EMBL/GenBank/DDBJ databases">
        <title>Draft genome sequence of Methylobacterium oxalidis strain NBRC 107715.</title>
        <authorList>
            <person name="Sun Q."/>
            <person name="Mori K."/>
        </authorList>
    </citation>
    <scope>NUCLEOTIDE SEQUENCE</scope>
    <source>
        <strain evidence="2">NBRC 107715</strain>
    </source>
</reference>
<name>A0A512JDP2_9HYPH</name>
<evidence type="ECO:0000313" key="4">
    <source>
        <dbReference type="Proteomes" id="UP001156856"/>
    </source>
</evidence>
<dbReference type="AlphaFoldDB" id="A0A512JDP2"/>
<reference evidence="2" key="1">
    <citation type="journal article" date="2014" name="Int. J. Syst. Evol. Microbiol.">
        <title>Complete genome of a new Firmicutes species belonging to the dominant human colonic microbiota ('Ruminococcus bicirculans') reveals two chromosomes and a selective capacity to utilize plant glucans.</title>
        <authorList>
            <consortium name="NISC Comparative Sequencing Program"/>
            <person name="Wegmann U."/>
            <person name="Louis P."/>
            <person name="Goesmann A."/>
            <person name="Henrissat B."/>
            <person name="Duncan S.H."/>
            <person name="Flint H.J."/>
        </authorList>
    </citation>
    <scope>NUCLEOTIDE SEQUENCE</scope>
    <source>
        <strain evidence="2">NBRC 107715</strain>
    </source>
</reference>
<accession>A0A512JDP2</accession>
<dbReference type="OrthoDB" id="8005733at2"/>
<reference evidence="4" key="2">
    <citation type="journal article" date="2019" name="Int. J. Syst. Evol. Microbiol.">
        <title>The Global Catalogue of Microorganisms (GCM) 10K type strain sequencing project: providing services to taxonomists for standard genome sequencing and annotation.</title>
        <authorList>
            <consortium name="The Broad Institute Genomics Platform"/>
            <consortium name="The Broad Institute Genome Sequencing Center for Infectious Disease"/>
            <person name="Wu L."/>
            <person name="Ma J."/>
        </authorList>
    </citation>
    <scope>NUCLEOTIDE SEQUENCE [LARGE SCALE GENOMIC DNA]</scope>
    <source>
        <strain evidence="4">NBRC 107715</strain>
    </source>
</reference>
<dbReference type="Proteomes" id="UP000321960">
    <property type="component" value="Unassembled WGS sequence"/>
</dbReference>
<keyword evidence="4" id="KW-1185">Reference proteome</keyword>
<proteinExistence type="predicted"/>
<reference evidence="1 3" key="3">
    <citation type="submission" date="2019-07" db="EMBL/GenBank/DDBJ databases">
        <title>Whole genome shotgun sequence of Methylobacterium oxalidis NBRC 107715.</title>
        <authorList>
            <person name="Hosoyama A."/>
            <person name="Uohara A."/>
            <person name="Ohji S."/>
            <person name="Ichikawa N."/>
        </authorList>
    </citation>
    <scope>NUCLEOTIDE SEQUENCE [LARGE SCALE GENOMIC DNA]</scope>
    <source>
        <strain evidence="1 3">NBRC 107715</strain>
    </source>
</reference>
<dbReference type="Proteomes" id="UP001156856">
    <property type="component" value="Unassembled WGS sequence"/>
</dbReference>
<dbReference type="EMBL" id="BSPK01000108">
    <property type="protein sequence ID" value="GLS66908.1"/>
    <property type="molecule type" value="Genomic_DNA"/>
</dbReference>
<protein>
    <submittedName>
        <fullName evidence="1">Uncharacterized protein</fullName>
    </submittedName>
</protein>
<sequence>MVSVGCGGYLRPHGEGGRSNPIQPGFRSLKRYSIAMKGFIIAKHSGGTPANKARGVSALAIDEGEKMLDDSLDGTIQPDDRLPHRYRAFILDADGKVLRSDPLPARDDEAALRLAGALVDGHSVELWDGMRFIEHLDPLGSTK</sequence>